<gene>
    <name evidence="6" type="ORF">QM012_004611</name>
</gene>
<evidence type="ECO:0000256" key="3">
    <source>
        <dbReference type="RuleBase" id="RU003322"/>
    </source>
</evidence>
<dbReference type="Gene3D" id="2.60.34.10">
    <property type="entry name" value="Substrate Binding Domain Of DNAk, Chain A, domain 1"/>
    <property type="match status" value="1"/>
</dbReference>
<evidence type="ECO:0008006" key="8">
    <source>
        <dbReference type="Google" id="ProtNLM"/>
    </source>
</evidence>
<organism evidence="6 7">
    <name type="scientific">Aureobasidium pullulans</name>
    <name type="common">Black yeast</name>
    <name type="synonym">Pullularia pullulans</name>
    <dbReference type="NCBI Taxonomy" id="5580"/>
    <lineage>
        <taxon>Eukaryota</taxon>
        <taxon>Fungi</taxon>
        <taxon>Dikarya</taxon>
        <taxon>Ascomycota</taxon>
        <taxon>Pezizomycotina</taxon>
        <taxon>Dothideomycetes</taxon>
        <taxon>Dothideomycetidae</taxon>
        <taxon>Dothideales</taxon>
        <taxon>Saccotheciaceae</taxon>
        <taxon>Aureobasidium</taxon>
    </lineage>
</organism>
<comment type="similarity">
    <text evidence="3">Belongs to the heat shock protein 70 family.</text>
</comment>
<evidence type="ECO:0000256" key="4">
    <source>
        <dbReference type="SAM" id="Coils"/>
    </source>
</evidence>
<reference evidence="6 7" key="1">
    <citation type="submission" date="2023-11" db="EMBL/GenBank/DDBJ databases">
        <title>Draft genome sequence and annotation of the polyextremotolerant black yeast-like fungus Aureobasidium pullulans NRRL 62042.</title>
        <authorList>
            <person name="Dielentheis-Frenken M.R.E."/>
            <person name="Wibberg D."/>
            <person name="Blank L.M."/>
            <person name="Tiso T."/>
        </authorList>
    </citation>
    <scope>NUCLEOTIDE SEQUENCE [LARGE SCALE GENOMIC DNA]</scope>
    <source>
        <strain evidence="6 7">NRRL 62042</strain>
    </source>
</reference>
<dbReference type="Gene3D" id="1.20.1270.10">
    <property type="match status" value="1"/>
</dbReference>
<evidence type="ECO:0000313" key="7">
    <source>
        <dbReference type="Proteomes" id="UP001341245"/>
    </source>
</evidence>
<feature type="coiled-coil region" evidence="4">
    <location>
        <begin position="571"/>
        <end position="605"/>
    </location>
</feature>
<dbReference type="InterPro" id="IPR013126">
    <property type="entry name" value="Hsp_70_fam"/>
</dbReference>
<evidence type="ECO:0000313" key="6">
    <source>
        <dbReference type="EMBL" id="KAK6007797.1"/>
    </source>
</evidence>
<dbReference type="PROSITE" id="PS01036">
    <property type="entry name" value="HSP70_3"/>
    <property type="match status" value="1"/>
</dbReference>
<dbReference type="InterPro" id="IPR043129">
    <property type="entry name" value="ATPase_NBD"/>
</dbReference>
<comment type="caution">
    <text evidence="6">The sequence shown here is derived from an EMBL/GenBank/DDBJ whole genome shotgun (WGS) entry which is preliminary data.</text>
</comment>
<sequence>MLSQRLARGLRATPSVRSSVLRSPMASFRRGYAEGGEEKVKGQVIGIDLGTTNSAVAVMEGAAPRIIENSEGARTTPSVVGFTKEGERLVGIAAKRQAVVNPENTLFATKRLIGRKFKDAEVQRDLNQVPYKIVQHTNGDAWLEAHGQKYSPSQIGGFVLGKMKETAESFLGKTCKNAVVTVPAYFNDQQRQATKDAGQISGLNVLRVVNEPTAAALAYGLEKESDRVIAVYDLGGGTFDVSILEIQSGVFEVKSTNGDTHLGGEDFDITLVRHLVQQFKNEQGIDLSNDRMAIQRIREAAEKAKIELSSAPQTDINLPFITADASGPKHINSKMTRAELEKLVGPLIDRTVEPVRKALKDANMQAKDIQEVILVGGMTRMPKVTTSVKSIFGRDPAKSVNPDEAVAIGAAIQGAVLSGEVTDVLLLDVTPLSLGIETLGGVFTRLINRNTTIPTKKSQVFSTAADFQSAVEIKVYQGERELVRDNKLLGNFQLVGIPPAHRGVPQIEVTFDIDADSIVHVHASDKSTGKDQSITIASGSGLSDSEIESMVNDAEKYGAADKERKAAIEAANKADSVLNDTEKALKEFEDRLDKAEADQIKEKIASLREFVAQNQSGEGTATAEDLKAKTDELQSASLTLFDKMHRARSEQKQESGEGEQKQGGEGEQKP</sequence>
<evidence type="ECO:0000256" key="2">
    <source>
        <dbReference type="ARBA" id="ARBA00022840"/>
    </source>
</evidence>
<dbReference type="PANTHER" id="PTHR19375">
    <property type="entry name" value="HEAT SHOCK PROTEIN 70KDA"/>
    <property type="match status" value="1"/>
</dbReference>
<dbReference type="InterPro" id="IPR012725">
    <property type="entry name" value="Chaperone_DnaK"/>
</dbReference>
<dbReference type="InterPro" id="IPR029047">
    <property type="entry name" value="HSP70_peptide-bd_sf"/>
</dbReference>
<dbReference type="Gene3D" id="3.90.640.10">
    <property type="entry name" value="Actin, Chain A, domain 4"/>
    <property type="match status" value="1"/>
</dbReference>
<feature type="compositionally biased region" description="Basic and acidic residues" evidence="5">
    <location>
        <begin position="642"/>
        <end position="670"/>
    </location>
</feature>
<dbReference type="PROSITE" id="PS00329">
    <property type="entry name" value="HSP70_2"/>
    <property type="match status" value="1"/>
</dbReference>
<protein>
    <recommendedName>
        <fullName evidence="8">Heat shock 70 kDa protein</fullName>
    </recommendedName>
</protein>
<accession>A0ABR0TU01</accession>
<dbReference type="Pfam" id="PF00012">
    <property type="entry name" value="HSP70"/>
    <property type="match status" value="1"/>
</dbReference>
<dbReference type="InterPro" id="IPR029048">
    <property type="entry name" value="HSP70_C_sf"/>
</dbReference>
<evidence type="ECO:0000256" key="1">
    <source>
        <dbReference type="ARBA" id="ARBA00022741"/>
    </source>
</evidence>
<dbReference type="NCBIfam" id="TIGR02350">
    <property type="entry name" value="prok_dnaK"/>
    <property type="match status" value="1"/>
</dbReference>
<dbReference type="NCBIfam" id="NF003520">
    <property type="entry name" value="PRK05183.1"/>
    <property type="match status" value="1"/>
</dbReference>
<dbReference type="Proteomes" id="UP001341245">
    <property type="component" value="Unassembled WGS sequence"/>
</dbReference>
<keyword evidence="1 3" id="KW-0547">Nucleotide-binding</keyword>
<keyword evidence="4" id="KW-0175">Coiled coil</keyword>
<keyword evidence="2 3" id="KW-0067">ATP-binding</keyword>
<evidence type="ECO:0000256" key="5">
    <source>
        <dbReference type="SAM" id="MobiDB-lite"/>
    </source>
</evidence>
<dbReference type="NCBIfam" id="NF001413">
    <property type="entry name" value="PRK00290.1"/>
    <property type="match status" value="1"/>
</dbReference>
<dbReference type="SUPFAM" id="SSF53067">
    <property type="entry name" value="Actin-like ATPase domain"/>
    <property type="match status" value="2"/>
</dbReference>
<dbReference type="PRINTS" id="PR00301">
    <property type="entry name" value="HEATSHOCK70"/>
</dbReference>
<dbReference type="CDD" id="cd11733">
    <property type="entry name" value="ASKHA_NBD_HSP70_HSPA9"/>
    <property type="match status" value="1"/>
</dbReference>
<keyword evidence="7" id="KW-1185">Reference proteome</keyword>
<dbReference type="InterPro" id="IPR018181">
    <property type="entry name" value="Heat_shock_70_CS"/>
</dbReference>
<dbReference type="PROSITE" id="PS00297">
    <property type="entry name" value="HSP70_1"/>
    <property type="match status" value="1"/>
</dbReference>
<proteinExistence type="inferred from homology"/>
<dbReference type="SUPFAM" id="SSF100920">
    <property type="entry name" value="Heat shock protein 70kD (HSP70), peptide-binding domain"/>
    <property type="match status" value="1"/>
</dbReference>
<name>A0ABR0TU01_AURPU</name>
<dbReference type="HAMAP" id="MF_00332">
    <property type="entry name" value="DnaK"/>
    <property type="match status" value="1"/>
</dbReference>
<feature type="region of interest" description="Disordered" evidence="5">
    <location>
        <begin position="637"/>
        <end position="670"/>
    </location>
</feature>
<dbReference type="EMBL" id="JASGXD010000002">
    <property type="protein sequence ID" value="KAK6007797.1"/>
    <property type="molecule type" value="Genomic_DNA"/>
</dbReference>
<dbReference type="Gene3D" id="3.30.420.40">
    <property type="match status" value="2"/>
</dbReference>